<reference evidence="3" key="1">
    <citation type="journal article" date="2019" name="Int. J. Syst. Evol. Microbiol.">
        <title>The Global Catalogue of Microorganisms (GCM) 10K type strain sequencing project: providing services to taxonomists for standard genome sequencing and annotation.</title>
        <authorList>
            <consortium name="The Broad Institute Genomics Platform"/>
            <consortium name="The Broad Institute Genome Sequencing Center for Infectious Disease"/>
            <person name="Wu L."/>
            <person name="Ma J."/>
        </authorList>
    </citation>
    <scope>NUCLEOTIDE SEQUENCE [LARGE SCALE GENOMIC DNA]</scope>
    <source>
        <strain evidence="3">JCM 17316</strain>
    </source>
</reference>
<evidence type="ECO:0000256" key="1">
    <source>
        <dbReference type="SAM" id="MobiDB-lite"/>
    </source>
</evidence>
<feature type="compositionally biased region" description="Basic and acidic residues" evidence="1">
    <location>
        <begin position="60"/>
        <end position="75"/>
    </location>
</feature>
<feature type="region of interest" description="Disordered" evidence="1">
    <location>
        <begin position="1"/>
        <end position="39"/>
    </location>
</feature>
<protein>
    <submittedName>
        <fullName evidence="2">Uncharacterized protein</fullName>
    </submittedName>
</protein>
<feature type="region of interest" description="Disordered" evidence="1">
    <location>
        <begin position="52"/>
        <end position="75"/>
    </location>
</feature>
<dbReference type="EMBL" id="BAABDO010000016">
    <property type="protein sequence ID" value="GAA4134844.1"/>
    <property type="molecule type" value="Genomic_DNA"/>
</dbReference>
<organism evidence="2 3">
    <name type="scientific">Actinomadura keratinilytica</name>
    <dbReference type="NCBI Taxonomy" id="547461"/>
    <lineage>
        <taxon>Bacteria</taxon>
        <taxon>Bacillati</taxon>
        <taxon>Actinomycetota</taxon>
        <taxon>Actinomycetes</taxon>
        <taxon>Streptosporangiales</taxon>
        <taxon>Thermomonosporaceae</taxon>
        <taxon>Actinomadura</taxon>
    </lineage>
</organism>
<dbReference type="Proteomes" id="UP001500266">
    <property type="component" value="Unassembled WGS sequence"/>
</dbReference>
<comment type="caution">
    <text evidence="2">The sequence shown here is derived from an EMBL/GenBank/DDBJ whole genome shotgun (WGS) entry which is preliminary data.</text>
</comment>
<keyword evidence="3" id="KW-1185">Reference proteome</keyword>
<sequence>MNLSRASATLPGRKEEQAPGETSTSRTITTDPGKADGHPRTLTAAASQLLHTPAGGCRAESPHHHQLRETDGRRK</sequence>
<feature type="compositionally biased region" description="Polar residues" evidence="1">
    <location>
        <begin position="20"/>
        <end position="30"/>
    </location>
</feature>
<accession>A0ABP7YEC4</accession>
<proteinExistence type="predicted"/>
<name>A0ABP7YEC4_9ACTN</name>
<evidence type="ECO:0000313" key="2">
    <source>
        <dbReference type="EMBL" id="GAA4134844.1"/>
    </source>
</evidence>
<evidence type="ECO:0000313" key="3">
    <source>
        <dbReference type="Proteomes" id="UP001500266"/>
    </source>
</evidence>
<gene>
    <name evidence="2" type="ORF">GCM10022416_16910</name>
</gene>